<dbReference type="SUPFAM" id="SSF52540">
    <property type="entry name" value="P-loop containing nucleoside triphosphate hydrolases"/>
    <property type="match status" value="1"/>
</dbReference>
<dbReference type="Pfam" id="PF03704">
    <property type="entry name" value="BTAD"/>
    <property type="match status" value="1"/>
</dbReference>
<dbReference type="InterPro" id="IPR059106">
    <property type="entry name" value="WHD_MalT"/>
</dbReference>
<dbReference type="PANTHER" id="PTHR35807:SF2">
    <property type="entry name" value="TRANSCRIPTIONAL ACTIVATOR DOMAIN"/>
    <property type="match status" value="1"/>
</dbReference>
<dbReference type="InterPro" id="IPR016032">
    <property type="entry name" value="Sig_transdc_resp-reg_C-effctor"/>
</dbReference>
<dbReference type="Gene3D" id="1.10.10.10">
    <property type="entry name" value="Winged helix-like DNA-binding domain superfamily/Winged helix DNA-binding domain"/>
    <property type="match status" value="1"/>
</dbReference>
<organism evidence="4 5">
    <name type="scientific">Robertmurraya mangrovi</name>
    <dbReference type="NCBI Taxonomy" id="3098077"/>
    <lineage>
        <taxon>Bacteria</taxon>
        <taxon>Bacillati</taxon>
        <taxon>Bacillota</taxon>
        <taxon>Bacilli</taxon>
        <taxon>Bacillales</taxon>
        <taxon>Bacillaceae</taxon>
        <taxon>Robertmurraya</taxon>
    </lineage>
</organism>
<protein>
    <submittedName>
        <fullName evidence="4">BTAD domain-containing putative transcriptional regulator</fullName>
    </submittedName>
</protein>
<dbReference type="InterPro" id="IPR019734">
    <property type="entry name" value="TPR_rpt"/>
</dbReference>
<dbReference type="SUPFAM" id="SSF48452">
    <property type="entry name" value="TPR-like"/>
    <property type="match status" value="4"/>
</dbReference>
<evidence type="ECO:0000256" key="1">
    <source>
        <dbReference type="ARBA" id="ARBA00023015"/>
    </source>
</evidence>
<reference evidence="4 5" key="1">
    <citation type="submission" date="2023-11" db="EMBL/GenBank/DDBJ databases">
        <title>Bacillus jintuensis, isolated from a mudflat on the Beibu Gulf coast.</title>
        <authorList>
            <person name="Li M."/>
        </authorList>
    </citation>
    <scope>NUCLEOTIDE SEQUENCE [LARGE SCALE GENOMIC DNA]</scope>
    <source>
        <strain evidence="4 5">31A1R</strain>
    </source>
</reference>
<name>A0ABU5ISV8_9BACI</name>
<dbReference type="SUPFAM" id="SSF46894">
    <property type="entry name" value="C-terminal effector domain of the bipartite response regulators"/>
    <property type="match status" value="1"/>
</dbReference>
<dbReference type="Gene3D" id="1.25.40.10">
    <property type="entry name" value="Tetratricopeptide repeat domain"/>
    <property type="match status" value="3"/>
</dbReference>
<dbReference type="SMART" id="SM01043">
    <property type="entry name" value="BTAD"/>
    <property type="match status" value="1"/>
</dbReference>
<accession>A0ABU5ISV8</accession>
<dbReference type="InterPro" id="IPR036388">
    <property type="entry name" value="WH-like_DNA-bd_sf"/>
</dbReference>
<evidence type="ECO:0000259" key="3">
    <source>
        <dbReference type="SMART" id="SM01043"/>
    </source>
</evidence>
<keyword evidence="1" id="KW-0805">Transcription regulation</keyword>
<dbReference type="InterPro" id="IPR005158">
    <property type="entry name" value="BTAD"/>
</dbReference>
<keyword evidence="5" id="KW-1185">Reference proteome</keyword>
<proteinExistence type="predicted"/>
<dbReference type="PANTHER" id="PTHR35807">
    <property type="entry name" value="TRANSCRIPTIONAL REGULATOR REDD-RELATED"/>
    <property type="match status" value="1"/>
</dbReference>
<feature type="domain" description="Bacterial transcriptional activator" evidence="3">
    <location>
        <begin position="929"/>
        <end position="1071"/>
    </location>
</feature>
<keyword evidence="2" id="KW-0804">Transcription</keyword>
<comment type="caution">
    <text evidence="4">The sequence shown here is derived from an EMBL/GenBank/DDBJ whole genome shotgun (WGS) entry which is preliminary data.</text>
</comment>
<gene>
    <name evidence="4" type="ORF">SM124_00655</name>
</gene>
<dbReference type="RefSeq" id="WP_322444555.1">
    <property type="nucleotide sequence ID" value="NZ_JAXOFX010000001.1"/>
</dbReference>
<dbReference type="Proteomes" id="UP001290455">
    <property type="component" value="Unassembled WGS sequence"/>
</dbReference>
<evidence type="ECO:0000313" key="5">
    <source>
        <dbReference type="Proteomes" id="UP001290455"/>
    </source>
</evidence>
<dbReference type="SMART" id="SM00028">
    <property type="entry name" value="TPR"/>
    <property type="match status" value="7"/>
</dbReference>
<evidence type="ECO:0000256" key="2">
    <source>
        <dbReference type="ARBA" id="ARBA00023163"/>
    </source>
</evidence>
<dbReference type="InterPro" id="IPR011990">
    <property type="entry name" value="TPR-like_helical_dom_sf"/>
</dbReference>
<dbReference type="Pfam" id="PF25873">
    <property type="entry name" value="WHD_MalT"/>
    <property type="match status" value="1"/>
</dbReference>
<sequence>MLVIKTKLIAPKIKEDTIRRAKLTKKMKGIPNHPLTIIHSGAGYGKSTALALYVYDQYSSCCWYSTSATDDDIIPFLTYIISSIQTVYPTFGTEIKSFMNEMDHYIREEDLSSLCSLFVNELLSLEKKITLIIDDYHQVEHSYNINRFMERLLEHIPEQLSMIVSSRSRPLWKPLTKMKVTNQLLEITKEDLSLSMDEIELLLSDNYDLTINEEELKQIYKITEGWVIALGMIAQQIQHTEDIHSFLSKPGGSLQDLFQYLVMEVFSKQPPLIQQFLEQTSVLEELDEDVCDVVLGITGSAGMLEQLLEKNLFIQRIGEKQYRYHALFKEFLEKQFRKNQPHSIRVLHERGARYYEKLRNWEGALLHYEKIGHVEAIASILNDYGITMLESGKVESLYELLINLPNPEKDRFYTLWFLQGEVHRYRSLYKEAEFCYDQAFTGADKKGNALEKSKALEGKAKIYLDTIQPYNAERYLYQAIEIREKSEWSSEQDTGKLYRLLAENLINSGHAIKAEKWLKRARDASVDLGYGNLQARLYLRTGRLDEAKNVLFSARKNHSNGPIISKLPQSHRETDLLLALIEALTGNGVESKSLAQEGIQSGVSSQSPFVEACGWIRMGHAVQLLDQYDLALAEKCYETALEIMDRIRVERGKAEAFMGLCILYGNKGDYERAIEVGILGLQETEKVKDIWLSSLIKLSMGIAAIYNNRLSEASIYLNKAETMFQNCHDEFGKMLTYFWKAYLSFVHEETEQFESYITLFLKQVQLKGFEFIFHKRSIYGPRDLEMFAPLLIEIQKRNIFPDYVTKLLQHKSIANLDSHPGFTLRIQTLGQFRVWLGETEVEERDWQRGKAKELLQLFLTNRKHFFPKEEILQLIWPEQNETSAARDFKVALNALNNALEPHRKPRANPFFIMRDGTSYGINNKAGIELDTVIFEEWIRVGLAEQDIEQSIQCLEKGLRLYKGDYLPDRRYDDWCLNERERLLVYYLRGAEKLAQLSVRKENYDQAIHWCESILKKDKTWEEAYRLIMYCYYRKNNRPYAIKWYQKCCEVLEEELGVSPLEPTRHMYEMIMEMKVNVLD</sequence>
<dbReference type="InterPro" id="IPR027417">
    <property type="entry name" value="P-loop_NTPase"/>
</dbReference>
<evidence type="ECO:0000313" key="4">
    <source>
        <dbReference type="EMBL" id="MDZ5470245.1"/>
    </source>
</evidence>
<dbReference type="Gene3D" id="3.40.50.300">
    <property type="entry name" value="P-loop containing nucleotide triphosphate hydrolases"/>
    <property type="match status" value="1"/>
</dbReference>
<dbReference type="EMBL" id="JAXOFX010000001">
    <property type="protein sequence ID" value="MDZ5470245.1"/>
    <property type="molecule type" value="Genomic_DNA"/>
</dbReference>
<dbReference type="InterPro" id="IPR051677">
    <property type="entry name" value="AfsR-DnrI-RedD_regulator"/>
</dbReference>